<dbReference type="EMBL" id="JAENIG010000014">
    <property type="protein sequence ID" value="MBK1856475.1"/>
    <property type="molecule type" value="Genomic_DNA"/>
</dbReference>
<accession>A0AAE2SE06</accession>
<evidence type="ECO:0000313" key="2">
    <source>
        <dbReference type="Proteomes" id="UP000634206"/>
    </source>
</evidence>
<dbReference type="Proteomes" id="UP000634206">
    <property type="component" value="Unassembled WGS sequence"/>
</dbReference>
<organism evidence="1 2">
    <name type="scientific">Oceaniferula flava</name>
    <dbReference type="NCBI Taxonomy" id="2800421"/>
    <lineage>
        <taxon>Bacteria</taxon>
        <taxon>Pseudomonadati</taxon>
        <taxon>Verrucomicrobiota</taxon>
        <taxon>Verrucomicrobiia</taxon>
        <taxon>Verrucomicrobiales</taxon>
        <taxon>Verrucomicrobiaceae</taxon>
        <taxon>Oceaniferula</taxon>
    </lineage>
</organism>
<protein>
    <submittedName>
        <fullName evidence="1">Uncharacterized protein</fullName>
    </submittedName>
</protein>
<comment type="caution">
    <text evidence="1">The sequence shown here is derived from an EMBL/GenBank/DDBJ whole genome shotgun (WGS) entry which is preliminary data.</text>
</comment>
<dbReference type="AlphaFoldDB" id="A0AAE2SE06"/>
<name>A0AAE2SE06_9BACT</name>
<proteinExistence type="predicted"/>
<sequence length="160" mass="17449">MPRKISAVAFMLVMTLLITLKHPVLGYCLCLNSYFTGDCTCEVVQTSQTAPSGANCSSCCTDDHGIESIDIAKMTPCDDCTQRLDLNVGDFVWNTTVQLPSDDQDQFNDLTQPNTDPLLLASIFSPGHAPIRGDPPPLAALASEPYQGFPIYLRHSVLRL</sequence>
<dbReference type="RefSeq" id="WP_309491096.1">
    <property type="nucleotide sequence ID" value="NZ_JAENIG010000014.1"/>
</dbReference>
<keyword evidence="2" id="KW-1185">Reference proteome</keyword>
<reference evidence="1" key="1">
    <citation type="submission" date="2021-01" db="EMBL/GenBank/DDBJ databases">
        <title>Modified the classification status of verrucomicrobia.</title>
        <authorList>
            <person name="Feng X."/>
        </authorList>
    </citation>
    <scope>NUCLEOTIDE SEQUENCE</scope>
    <source>
        <strain evidence="1">5K15</strain>
    </source>
</reference>
<gene>
    <name evidence="1" type="ORF">JIN83_16005</name>
</gene>
<evidence type="ECO:0000313" key="1">
    <source>
        <dbReference type="EMBL" id="MBK1856475.1"/>
    </source>
</evidence>